<sequence>MLRPCVSMIHVAIKWTHAFNQDRFLVQLSLQKMSGHTLRWFCQPCLERLSSWPFSRWWQSHHHPIDDCQRSWEMTCHHSCPFALQMAECGLWQAVGMMVSASNTRVVTVTTSRNSSSIFPVCARAFSRDSGFVLAVLGFLLPPCAFCGLPILLWGRVKGWDGDAGYVSAPLLKMSAKKDVASSSAAGQSGKDASGEVHAEKSLDKLDVREFRERFCIPNGVSVQLVDGEVVCIEKSANNAIYFTKEQFNDGLCPGADGVQHFEYAVQPGPFTAGGRSQGACISPGCLGWATGASGETVFPQPFAGASGYGQEGSRSRVDGKSAYFTNILPRKLPKKVVPGEHFVLKDLPFYMEVRKADAQARKALFNEREKRRQEGTLRRAPGDERSAPLPPADAPSGKEEEGSHKGNSKKISSSHKESSNKISSSHKGNSNEISSSLRLALCFKRFLDKPGSPRPDADAAGASCPDPLLPTAPLMEEMGAERQGLPPCEPSSLALVPVKGAVAGRSRPARDLKSSISGRLQDQENPTDPTLVPDEGSPEEIQPAVNDGGQSPRAESHHSTSSGGSPVDDAAYTSASPSSYAELGDMLKQIPPDSDVVVPSTKMFEAAEMLVSGIRGMVQQRDLFSDLLRISDHMKRQRDGRKLQKLAYTRQRMRRPTQKEELEAVFAAQMEELETEYQKQVDEMYLFGYRCCMKKHGIKRDIPSIPPSEEEKLRRKPSQ</sequence>
<protein>
    <submittedName>
        <fullName evidence="3">Uncharacterized protein</fullName>
    </submittedName>
</protein>
<dbReference type="AlphaFoldDB" id="A0A438FKU0"/>
<organism evidence="3 4">
    <name type="scientific">Vitis vinifera</name>
    <name type="common">Grape</name>
    <dbReference type="NCBI Taxonomy" id="29760"/>
    <lineage>
        <taxon>Eukaryota</taxon>
        <taxon>Viridiplantae</taxon>
        <taxon>Streptophyta</taxon>
        <taxon>Embryophyta</taxon>
        <taxon>Tracheophyta</taxon>
        <taxon>Spermatophyta</taxon>
        <taxon>Magnoliopsida</taxon>
        <taxon>eudicotyledons</taxon>
        <taxon>Gunneridae</taxon>
        <taxon>Pentapetalae</taxon>
        <taxon>rosids</taxon>
        <taxon>Vitales</taxon>
        <taxon>Vitaceae</taxon>
        <taxon>Viteae</taxon>
        <taxon>Vitis</taxon>
    </lineage>
</organism>
<keyword evidence="2" id="KW-0812">Transmembrane</keyword>
<accession>A0A438FKU0</accession>
<evidence type="ECO:0000256" key="1">
    <source>
        <dbReference type="SAM" id="MobiDB-lite"/>
    </source>
</evidence>
<dbReference type="Proteomes" id="UP000288805">
    <property type="component" value="Unassembled WGS sequence"/>
</dbReference>
<proteinExistence type="predicted"/>
<keyword evidence="2" id="KW-0472">Membrane</keyword>
<comment type="caution">
    <text evidence="3">The sequence shown here is derived from an EMBL/GenBank/DDBJ whole genome shotgun (WGS) entry which is preliminary data.</text>
</comment>
<evidence type="ECO:0000256" key="2">
    <source>
        <dbReference type="SAM" id="Phobius"/>
    </source>
</evidence>
<feature type="compositionally biased region" description="Polar residues" evidence="1">
    <location>
        <begin position="515"/>
        <end position="529"/>
    </location>
</feature>
<name>A0A438FKU0_VITVI</name>
<evidence type="ECO:0000313" key="3">
    <source>
        <dbReference type="EMBL" id="RVW60645.1"/>
    </source>
</evidence>
<feature type="region of interest" description="Disordered" evidence="1">
    <location>
        <begin position="700"/>
        <end position="720"/>
    </location>
</feature>
<feature type="compositionally biased region" description="Low complexity" evidence="1">
    <location>
        <begin position="421"/>
        <end position="432"/>
    </location>
</feature>
<feature type="transmembrane region" description="Helical" evidence="2">
    <location>
        <begin position="132"/>
        <end position="154"/>
    </location>
</feature>
<feature type="region of interest" description="Disordered" evidence="1">
    <location>
        <begin position="452"/>
        <end position="576"/>
    </location>
</feature>
<feature type="region of interest" description="Disordered" evidence="1">
    <location>
        <begin position="365"/>
        <end position="432"/>
    </location>
</feature>
<evidence type="ECO:0000313" key="4">
    <source>
        <dbReference type="Proteomes" id="UP000288805"/>
    </source>
</evidence>
<gene>
    <name evidence="3" type="ORF">CK203_048848</name>
</gene>
<reference evidence="3 4" key="1">
    <citation type="journal article" date="2018" name="PLoS Genet.">
        <title>Population sequencing reveals clonal diversity and ancestral inbreeding in the grapevine cultivar Chardonnay.</title>
        <authorList>
            <person name="Roach M.J."/>
            <person name="Johnson D.L."/>
            <person name="Bohlmann J."/>
            <person name="van Vuuren H.J."/>
            <person name="Jones S.J."/>
            <person name="Pretorius I.S."/>
            <person name="Schmidt S.A."/>
            <person name="Borneman A.R."/>
        </authorList>
    </citation>
    <scope>NUCLEOTIDE SEQUENCE [LARGE SCALE GENOMIC DNA]</scope>
    <source>
        <strain evidence="4">cv. Chardonnay</strain>
        <tissue evidence="3">Leaf</tissue>
    </source>
</reference>
<keyword evidence="2" id="KW-1133">Transmembrane helix</keyword>
<feature type="compositionally biased region" description="Basic and acidic residues" evidence="1">
    <location>
        <begin position="365"/>
        <end position="387"/>
    </location>
</feature>
<dbReference type="EMBL" id="QGNW01000848">
    <property type="protein sequence ID" value="RVW60645.1"/>
    <property type="molecule type" value="Genomic_DNA"/>
</dbReference>